<evidence type="ECO:0000259" key="2">
    <source>
        <dbReference type="PROSITE" id="PS51677"/>
    </source>
</evidence>
<feature type="compositionally biased region" description="Basic and acidic residues" evidence="1">
    <location>
        <begin position="64"/>
        <end position="96"/>
    </location>
</feature>
<keyword evidence="4" id="KW-1185">Reference proteome</keyword>
<name>A0ABU4JV45_9CLOT</name>
<dbReference type="RefSeq" id="WP_318798390.1">
    <property type="nucleotide sequence ID" value="NZ_JARUJP010000015.1"/>
</dbReference>
<dbReference type="PANTHER" id="PTHR10587">
    <property type="entry name" value="GLYCOSYL TRANSFERASE-RELATED"/>
    <property type="match status" value="1"/>
</dbReference>
<dbReference type="CDD" id="cd10944">
    <property type="entry name" value="CE4_SmPgdA_like"/>
    <property type="match status" value="1"/>
</dbReference>
<feature type="region of interest" description="Disordered" evidence="1">
    <location>
        <begin position="47"/>
        <end position="96"/>
    </location>
</feature>
<dbReference type="InterPro" id="IPR011330">
    <property type="entry name" value="Glyco_hydro/deAcase_b/a-brl"/>
</dbReference>
<keyword evidence="3" id="KW-0378">Hydrolase</keyword>
<organism evidence="3 4">
    <name type="scientific">Clostridium tanneri</name>
    <dbReference type="NCBI Taxonomy" id="3037988"/>
    <lineage>
        <taxon>Bacteria</taxon>
        <taxon>Bacillati</taxon>
        <taxon>Bacillota</taxon>
        <taxon>Clostridia</taxon>
        <taxon>Eubacteriales</taxon>
        <taxon>Clostridiaceae</taxon>
        <taxon>Clostridium</taxon>
    </lineage>
</organism>
<evidence type="ECO:0000256" key="1">
    <source>
        <dbReference type="SAM" id="MobiDB-lite"/>
    </source>
</evidence>
<proteinExistence type="predicted"/>
<dbReference type="InterPro" id="IPR050248">
    <property type="entry name" value="Polysacc_deacetylase_ArnD"/>
</dbReference>
<dbReference type="SUPFAM" id="SSF88713">
    <property type="entry name" value="Glycoside hydrolase/deacetylase"/>
    <property type="match status" value="1"/>
</dbReference>
<dbReference type="Proteomes" id="UP001281656">
    <property type="component" value="Unassembled WGS sequence"/>
</dbReference>
<dbReference type="PROSITE" id="PS51677">
    <property type="entry name" value="NODB"/>
    <property type="match status" value="1"/>
</dbReference>
<dbReference type="EMBL" id="JARUJP010000015">
    <property type="protein sequence ID" value="MDW8802025.1"/>
    <property type="molecule type" value="Genomic_DNA"/>
</dbReference>
<accession>A0ABU4JV45</accession>
<comment type="caution">
    <text evidence="3">The sequence shown here is derived from an EMBL/GenBank/DDBJ whole genome shotgun (WGS) entry which is preliminary data.</text>
</comment>
<evidence type="ECO:0000313" key="3">
    <source>
        <dbReference type="EMBL" id="MDW8802025.1"/>
    </source>
</evidence>
<sequence>MKKNKRGFIRIVLGIIILFSLSSAAGFKFAERSKSSINIVSTSNKSDVSSNIQASKDNGQTGKTKNENKGDSDKKSGQDKTAEVKENKPQDAPAKGDKIAYLTFDDGPTQNITPHILDVLKNNNVKATFFVIGKMAEQSPELLKREKEEGHVIANHTYSHNYGYIYSSPEIFIKDLEKGTEVVNSIIGEHNKTLIRFPGGSFGRQAYKRAAENHGYHYVDWNALNGDAEVQSASVERLISRLKETTQGQKELIILMHDAPGKRTTVEALPQIIEYLKANGYVFKTLE</sequence>
<dbReference type="PANTHER" id="PTHR10587:SF125">
    <property type="entry name" value="POLYSACCHARIDE DEACETYLASE YHEN-RELATED"/>
    <property type="match status" value="1"/>
</dbReference>
<dbReference type="Pfam" id="PF01522">
    <property type="entry name" value="Polysacc_deac_1"/>
    <property type="match status" value="1"/>
</dbReference>
<dbReference type="Gene3D" id="3.20.20.370">
    <property type="entry name" value="Glycoside hydrolase/deacetylase"/>
    <property type="match status" value="1"/>
</dbReference>
<dbReference type="InterPro" id="IPR002509">
    <property type="entry name" value="NODB_dom"/>
</dbReference>
<feature type="compositionally biased region" description="Polar residues" evidence="1">
    <location>
        <begin position="47"/>
        <end position="63"/>
    </location>
</feature>
<dbReference type="EC" id="3.-.-.-" evidence="3"/>
<gene>
    <name evidence="3" type="ORF">P8V03_12780</name>
</gene>
<reference evidence="3 4" key="1">
    <citation type="submission" date="2023-04" db="EMBL/GenBank/DDBJ databases">
        <title>Clostridium tannerae sp. nov., isolated from the fecal material of an alpaca.</title>
        <authorList>
            <person name="Miller S."/>
            <person name="Hendry M."/>
            <person name="King J."/>
            <person name="Sankaranarayanan K."/>
            <person name="Lawson P.A."/>
        </authorList>
    </citation>
    <scope>NUCLEOTIDE SEQUENCE [LARGE SCALE GENOMIC DNA]</scope>
    <source>
        <strain evidence="3 4">A1-XYC3</strain>
    </source>
</reference>
<feature type="domain" description="NodB homology" evidence="2">
    <location>
        <begin position="98"/>
        <end position="284"/>
    </location>
</feature>
<dbReference type="GO" id="GO:0016787">
    <property type="term" value="F:hydrolase activity"/>
    <property type="evidence" value="ECO:0007669"/>
    <property type="project" value="UniProtKB-KW"/>
</dbReference>
<protein>
    <submittedName>
        <fullName evidence="3">Polysaccharide deacetylase</fullName>
        <ecNumber evidence="3">3.-.-.-</ecNumber>
    </submittedName>
</protein>
<evidence type="ECO:0000313" key="4">
    <source>
        <dbReference type="Proteomes" id="UP001281656"/>
    </source>
</evidence>